<dbReference type="AlphaFoldDB" id="A0AAJ0CQ74"/>
<evidence type="ECO:0000259" key="1">
    <source>
        <dbReference type="Pfam" id="PF01636"/>
    </source>
</evidence>
<name>A0AAJ0CQ74_9HYPO</name>
<keyword evidence="3" id="KW-1185">Reference proteome</keyword>
<dbReference type="CDD" id="cd05120">
    <property type="entry name" value="APH_ChoK_like"/>
    <property type="match status" value="1"/>
</dbReference>
<dbReference type="InterPro" id="IPR011009">
    <property type="entry name" value="Kinase-like_dom_sf"/>
</dbReference>
<organism evidence="2 3">
    <name type="scientific">Conoideocrella luteorostrata</name>
    <dbReference type="NCBI Taxonomy" id="1105319"/>
    <lineage>
        <taxon>Eukaryota</taxon>
        <taxon>Fungi</taxon>
        <taxon>Dikarya</taxon>
        <taxon>Ascomycota</taxon>
        <taxon>Pezizomycotina</taxon>
        <taxon>Sordariomycetes</taxon>
        <taxon>Hypocreomycetidae</taxon>
        <taxon>Hypocreales</taxon>
        <taxon>Clavicipitaceae</taxon>
        <taxon>Conoideocrella</taxon>
    </lineage>
</organism>
<sequence>MTFNLQANPAQASSSMSAYNVEEEGCIATTFERKYYQRGLVFIKRNLRPREYRTGYRGIHIPPLGRQRIMNEAESLQFIRQHTDIPVPTVYCHFLDDDAYYIITEFVDGISMADLSEEQKPIVCEELERHRATLKTLRSSRLGGPSGIVIPPYRVLKLAEADRWNLRPSASDDYVFCHNDLSQQNVIVDPESLKIKAIIDWEYAGFFPPYFDYPFYNRLGPSSAINGETDDSSALLRFLRSQASSDEPAARQCE</sequence>
<dbReference type="Gene3D" id="3.90.1200.10">
    <property type="match status" value="1"/>
</dbReference>
<dbReference type="PANTHER" id="PTHR21310:SF15">
    <property type="entry name" value="AMINOGLYCOSIDE PHOSPHOTRANSFERASE DOMAIN-CONTAINING PROTEIN"/>
    <property type="match status" value="1"/>
</dbReference>
<accession>A0AAJ0CQ74</accession>
<dbReference type="Pfam" id="PF01636">
    <property type="entry name" value="APH"/>
    <property type="match status" value="1"/>
</dbReference>
<proteinExistence type="predicted"/>
<dbReference type="EMBL" id="JASWJB010000083">
    <property type="protein sequence ID" value="KAK2600087.1"/>
    <property type="molecule type" value="Genomic_DNA"/>
</dbReference>
<dbReference type="InterPro" id="IPR051678">
    <property type="entry name" value="AGP_Transferase"/>
</dbReference>
<gene>
    <name evidence="2" type="ORF">QQS21_005173</name>
</gene>
<protein>
    <recommendedName>
        <fullName evidence="1">Aminoglycoside phosphotransferase domain-containing protein</fullName>
    </recommendedName>
</protein>
<dbReference type="PANTHER" id="PTHR21310">
    <property type="entry name" value="AMINOGLYCOSIDE PHOSPHOTRANSFERASE-RELATED-RELATED"/>
    <property type="match status" value="1"/>
</dbReference>
<evidence type="ECO:0000313" key="2">
    <source>
        <dbReference type="EMBL" id="KAK2600087.1"/>
    </source>
</evidence>
<feature type="domain" description="Aminoglycoside phosphotransferase" evidence="1">
    <location>
        <begin position="160"/>
        <end position="213"/>
    </location>
</feature>
<reference evidence="2" key="1">
    <citation type="submission" date="2023-06" db="EMBL/GenBank/DDBJ databases">
        <title>Conoideocrella luteorostrata (Hypocreales: Clavicipitaceae), a potential biocontrol fungus for elongate hemlock scale in United States Christmas tree production areas.</title>
        <authorList>
            <person name="Barrett H."/>
            <person name="Lovett B."/>
            <person name="Macias A.M."/>
            <person name="Stajich J.E."/>
            <person name="Kasson M.T."/>
        </authorList>
    </citation>
    <scope>NUCLEOTIDE SEQUENCE</scope>
    <source>
        <strain evidence="2">ARSEF 14590</strain>
    </source>
</reference>
<dbReference type="SUPFAM" id="SSF56112">
    <property type="entry name" value="Protein kinase-like (PK-like)"/>
    <property type="match status" value="1"/>
</dbReference>
<dbReference type="Proteomes" id="UP001251528">
    <property type="component" value="Unassembled WGS sequence"/>
</dbReference>
<comment type="caution">
    <text evidence="2">The sequence shown here is derived from an EMBL/GenBank/DDBJ whole genome shotgun (WGS) entry which is preliminary data.</text>
</comment>
<evidence type="ECO:0000313" key="3">
    <source>
        <dbReference type="Proteomes" id="UP001251528"/>
    </source>
</evidence>
<dbReference type="InterPro" id="IPR002575">
    <property type="entry name" value="Aminoglycoside_PTrfase"/>
</dbReference>